<keyword evidence="2" id="KW-0812">Transmembrane</keyword>
<organism evidence="4 5">
    <name type="scientific">Solimonas marina</name>
    <dbReference type="NCBI Taxonomy" id="2714601"/>
    <lineage>
        <taxon>Bacteria</taxon>
        <taxon>Pseudomonadati</taxon>
        <taxon>Pseudomonadota</taxon>
        <taxon>Gammaproteobacteria</taxon>
        <taxon>Nevskiales</taxon>
        <taxon>Nevskiaceae</taxon>
        <taxon>Solimonas</taxon>
    </lineage>
</organism>
<accession>A0A970B564</accession>
<sequence>MKRAYLNVVLLIIVVGLGAAIFFTQKKDHKGPPLTALKADAVTHVSIAHPGKPTIELVKQGKDWTLTAPVQSPADPFEVASVVNLATQQTQRTLKDSDVKLSELKLDPPQYTITLNDQKLEFGDTDPIDHRRYVKNGKTVSLIDDPPETAVDADYSNLVSKELLPTGTQLTKIEVPGFTVSLGADGKTWTQTPATDGVTTDEISHFVSSWEGARSMWNAAMPDGADADSKGQPITLTTKDGKTVQLVLVNEKPQLTIDRPDLKVRYSLSKADDQSLLTIPPAPKKPDAKAPTAPPPTLAKPAEAPTKL</sequence>
<dbReference type="InterPro" id="IPR025641">
    <property type="entry name" value="DUF4340"/>
</dbReference>
<evidence type="ECO:0000313" key="4">
    <source>
        <dbReference type="EMBL" id="NKF21215.1"/>
    </source>
</evidence>
<reference evidence="4" key="1">
    <citation type="submission" date="2020-03" db="EMBL/GenBank/DDBJ databases">
        <title>Solimonas marina sp. nov., isolated from deep seawater of the Pacific Ocean.</title>
        <authorList>
            <person name="Liu X."/>
            <person name="Lai Q."/>
            <person name="Sun F."/>
            <person name="Gai Y."/>
            <person name="Li G."/>
            <person name="Shao Z."/>
        </authorList>
    </citation>
    <scope>NUCLEOTIDE SEQUENCE</scope>
    <source>
        <strain evidence="4">C16B3</strain>
    </source>
</reference>
<feature type="domain" description="DUF4340" evidence="3">
    <location>
        <begin position="64"/>
        <end position="203"/>
    </location>
</feature>
<proteinExistence type="predicted"/>
<evidence type="ECO:0000313" key="5">
    <source>
        <dbReference type="Proteomes" id="UP000653472"/>
    </source>
</evidence>
<keyword evidence="2" id="KW-1133">Transmembrane helix</keyword>
<evidence type="ECO:0000256" key="2">
    <source>
        <dbReference type="SAM" id="Phobius"/>
    </source>
</evidence>
<protein>
    <submittedName>
        <fullName evidence="4">DUF4340 domain-containing protein</fullName>
    </submittedName>
</protein>
<dbReference type="AlphaFoldDB" id="A0A970B564"/>
<feature type="region of interest" description="Disordered" evidence="1">
    <location>
        <begin position="273"/>
        <end position="308"/>
    </location>
</feature>
<comment type="caution">
    <text evidence="4">The sequence shown here is derived from an EMBL/GenBank/DDBJ whole genome shotgun (WGS) entry which is preliminary data.</text>
</comment>
<evidence type="ECO:0000256" key="1">
    <source>
        <dbReference type="SAM" id="MobiDB-lite"/>
    </source>
</evidence>
<dbReference type="Proteomes" id="UP000653472">
    <property type="component" value="Unassembled WGS sequence"/>
</dbReference>
<gene>
    <name evidence="4" type="ORF">G7Y82_02720</name>
</gene>
<feature type="transmembrane region" description="Helical" evidence="2">
    <location>
        <begin position="6"/>
        <end position="24"/>
    </location>
</feature>
<dbReference type="EMBL" id="JAAVXB010000001">
    <property type="protein sequence ID" value="NKF21215.1"/>
    <property type="molecule type" value="Genomic_DNA"/>
</dbReference>
<name>A0A970B564_9GAMM</name>
<dbReference type="RefSeq" id="WP_168146449.1">
    <property type="nucleotide sequence ID" value="NZ_JAAVXB010000001.1"/>
</dbReference>
<evidence type="ECO:0000259" key="3">
    <source>
        <dbReference type="Pfam" id="PF14238"/>
    </source>
</evidence>
<dbReference type="Pfam" id="PF14238">
    <property type="entry name" value="DUF4340"/>
    <property type="match status" value="1"/>
</dbReference>
<feature type="compositionally biased region" description="Low complexity" evidence="1">
    <location>
        <begin position="299"/>
        <end position="308"/>
    </location>
</feature>
<keyword evidence="5" id="KW-1185">Reference proteome</keyword>
<keyword evidence="2" id="KW-0472">Membrane</keyword>